<dbReference type="OrthoDB" id="9788959at2"/>
<accession>A0A2H3P4P0</accession>
<reference evidence="3 4" key="1">
    <citation type="submission" date="2017-10" db="EMBL/GenBank/DDBJ databases">
        <title>Draft genome of Longimonas halophila.</title>
        <authorList>
            <person name="Goh K.M."/>
            <person name="Shamsir M.S."/>
            <person name="Lim S.W."/>
        </authorList>
    </citation>
    <scope>NUCLEOTIDE SEQUENCE [LARGE SCALE GENOMIC DNA]</scope>
    <source>
        <strain evidence="3 4">KCTC 42399</strain>
    </source>
</reference>
<dbReference type="AlphaFoldDB" id="A0A2H3P4P0"/>
<feature type="domain" description="UspA" evidence="2">
    <location>
        <begin position="161"/>
        <end position="301"/>
    </location>
</feature>
<dbReference type="SUPFAM" id="SSF52402">
    <property type="entry name" value="Adenine nucleotide alpha hydrolases-like"/>
    <property type="match status" value="2"/>
</dbReference>
<dbReference type="PANTHER" id="PTHR46268:SF15">
    <property type="entry name" value="UNIVERSAL STRESS PROTEIN HP_0031"/>
    <property type="match status" value="1"/>
</dbReference>
<dbReference type="Gene3D" id="3.40.50.620">
    <property type="entry name" value="HUPs"/>
    <property type="match status" value="2"/>
</dbReference>
<gene>
    <name evidence="3" type="ORF">CRI93_01760</name>
</gene>
<evidence type="ECO:0000313" key="3">
    <source>
        <dbReference type="EMBL" id="PEN09479.1"/>
    </source>
</evidence>
<dbReference type="CDD" id="cd00293">
    <property type="entry name" value="USP-like"/>
    <property type="match status" value="2"/>
</dbReference>
<dbReference type="InterPro" id="IPR014729">
    <property type="entry name" value="Rossmann-like_a/b/a_fold"/>
</dbReference>
<evidence type="ECO:0000256" key="1">
    <source>
        <dbReference type="ARBA" id="ARBA00008791"/>
    </source>
</evidence>
<comment type="caution">
    <text evidence="3">The sequence shown here is derived from an EMBL/GenBank/DDBJ whole genome shotgun (WGS) entry which is preliminary data.</text>
</comment>
<dbReference type="InterPro" id="IPR006015">
    <property type="entry name" value="Universal_stress_UspA"/>
</dbReference>
<sequence length="311" mass="33457">MTIENILIATDFSDASQSALKQALRFANTFGATVHILHVVDELEPGWYGVDDAKKRADALRGAIKQEAQSMLVEMVPDDAGVAVNTHVSMQLSFDVSATINEYASERDIDLIVIGSRGQTDRSAYALGRVASQVIEEAPCPVLAVAETAPWMGASEPLSDIVAPIDFSKPSYQAYAHARYLAAAFGARLHLVFVAESRTVPLFSDTGLPGLRTIDMPSEIVDNSRAALQHMIDHADGPSVEHKIHIEKGEPAAAVLDLIERKGIGLAVIATRGHSALERLLLGSTTRRLLRMASCPVLTLRTPANNEANEA</sequence>
<dbReference type="Proteomes" id="UP000221024">
    <property type="component" value="Unassembled WGS sequence"/>
</dbReference>
<evidence type="ECO:0000259" key="2">
    <source>
        <dbReference type="Pfam" id="PF00582"/>
    </source>
</evidence>
<organism evidence="3 4">
    <name type="scientific">Longimonas halophila</name>
    <dbReference type="NCBI Taxonomy" id="1469170"/>
    <lineage>
        <taxon>Bacteria</taxon>
        <taxon>Pseudomonadati</taxon>
        <taxon>Rhodothermota</taxon>
        <taxon>Rhodothermia</taxon>
        <taxon>Rhodothermales</taxon>
        <taxon>Salisaetaceae</taxon>
        <taxon>Longimonas</taxon>
    </lineage>
</organism>
<dbReference type="InterPro" id="IPR006016">
    <property type="entry name" value="UspA"/>
</dbReference>
<proteinExistence type="inferred from homology"/>
<protein>
    <recommendedName>
        <fullName evidence="2">UspA domain-containing protein</fullName>
    </recommendedName>
</protein>
<dbReference type="RefSeq" id="WP_098060877.1">
    <property type="nucleotide sequence ID" value="NZ_PDEP01000001.1"/>
</dbReference>
<dbReference type="EMBL" id="PDEP01000001">
    <property type="protein sequence ID" value="PEN09479.1"/>
    <property type="molecule type" value="Genomic_DNA"/>
</dbReference>
<comment type="similarity">
    <text evidence="1">Belongs to the universal stress protein A family.</text>
</comment>
<dbReference type="PRINTS" id="PR01438">
    <property type="entry name" value="UNVRSLSTRESS"/>
</dbReference>
<feature type="domain" description="UspA" evidence="2">
    <location>
        <begin position="4"/>
        <end position="145"/>
    </location>
</feature>
<dbReference type="PANTHER" id="PTHR46268">
    <property type="entry name" value="STRESS RESPONSE PROTEIN NHAX"/>
    <property type="match status" value="1"/>
</dbReference>
<name>A0A2H3P4P0_9BACT</name>
<evidence type="ECO:0000313" key="4">
    <source>
        <dbReference type="Proteomes" id="UP000221024"/>
    </source>
</evidence>
<keyword evidence="4" id="KW-1185">Reference proteome</keyword>
<dbReference type="Pfam" id="PF00582">
    <property type="entry name" value="Usp"/>
    <property type="match status" value="2"/>
</dbReference>